<comment type="caution">
    <text evidence="1">The sequence shown here is derived from an EMBL/GenBank/DDBJ whole genome shotgun (WGS) entry which is preliminary data.</text>
</comment>
<proteinExistence type="predicted"/>
<evidence type="ECO:0000313" key="2">
    <source>
        <dbReference type="Proteomes" id="UP001140234"/>
    </source>
</evidence>
<feature type="non-terminal residue" evidence="1">
    <location>
        <position position="1"/>
    </location>
</feature>
<name>A0ACC1K411_9FUNG</name>
<keyword evidence="2" id="KW-1185">Reference proteome</keyword>
<dbReference type="Proteomes" id="UP001140234">
    <property type="component" value="Unassembled WGS sequence"/>
</dbReference>
<evidence type="ECO:0000313" key="1">
    <source>
        <dbReference type="EMBL" id="KAJ2773152.1"/>
    </source>
</evidence>
<protein>
    <submittedName>
        <fullName evidence="1">Uncharacterized protein</fullName>
    </submittedName>
</protein>
<organism evidence="1 2">
    <name type="scientific">Coemansia nantahalensis</name>
    <dbReference type="NCBI Taxonomy" id="2789366"/>
    <lineage>
        <taxon>Eukaryota</taxon>
        <taxon>Fungi</taxon>
        <taxon>Fungi incertae sedis</taxon>
        <taxon>Zoopagomycota</taxon>
        <taxon>Kickxellomycotina</taxon>
        <taxon>Kickxellomycetes</taxon>
        <taxon>Kickxellales</taxon>
        <taxon>Kickxellaceae</taxon>
        <taxon>Coemansia</taxon>
    </lineage>
</organism>
<dbReference type="EMBL" id="JANBUJ010000265">
    <property type="protein sequence ID" value="KAJ2773152.1"/>
    <property type="molecule type" value="Genomic_DNA"/>
</dbReference>
<reference evidence="1" key="1">
    <citation type="submission" date="2022-07" db="EMBL/GenBank/DDBJ databases">
        <title>Phylogenomic reconstructions and comparative analyses of Kickxellomycotina fungi.</title>
        <authorList>
            <person name="Reynolds N.K."/>
            <person name="Stajich J.E."/>
            <person name="Barry K."/>
            <person name="Grigoriev I.V."/>
            <person name="Crous P."/>
            <person name="Smith M.E."/>
        </authorList>
    </citation>
    <scope>NUCLEOTIDE SEQUENCE</scope>
    <source>
        <strain evidence="1">CBS 109366</strain>
    </source>
</reference>
<sequence>VRRVIAVASMHHITMVVLAEADPFDDSPPLSPPSSSASSTPPRNSGGGTSSSGGGEAGLYACIGEFSRALRLRGDRFWEFCSVGYGPAQRVAFDAGTARKWAWAPDADDGGLGFHSTLRRMPSSLSQCTTTERHWLVTPDYPLSPAGATERTGSALSRRQSMLFASPALLASPALTARSSLSDIATTTSELGSIRLRMAAAADSAPPPPPTVETIAEQSEDAVAHPVAQPATQLTAPAAARPAAHVPVVTRAGLRVINKERPEAGRPSTPASPQPRNYRRSTRAGLSFIPTPTSRPPSRPFSRADAPGLGRELTLELLRRQVSVIAVARTAETLDAMRGEALAQSSGSATYISCPADITTEQGVWRVEACLAQSGLVLMALINNAGMLEPVAPVARVQQPWDPAATSALADWRKHFELNLFAPMELSRRLLPTLRATNGRIINISSGAASYPYHGWGAYCSSKAALDMLTATIAAEEPSVTTVSVSPGAIDTDMQTYIREKARDVMRADEFEKFENMYLEGKLLHPSTPAFVIARIALEAPRSMSGHVYKWDDPTLARFRSHQDAMFSPVMEVVPAPAPDEAAFPPEMMFDDYQ</sequence>
<accession>A0ACC1K411</accession>
<gene>
    <name evidence="1" type="ORF">IWQ57_001438</name>
</gene>